<dbReference type="GO" id="GO:0000160">
    <property type="term" value="P:phosphorelay signal transduction system"/>
    <property type="evidence" value="ECO:0007669"/>
    <property type="project" value="InterPro"/>
</dbReference>
<keyword evidence="3" id="KW-0805">Transcription regulation</keyword>
<dbReference type="CDD" id="cd00009">
    <property type="entry name" value="AAA"/>
    <property type="match status" value="1"/>
</dbReference>
<evidence type="ECO:0000256" key="7">
    <source>
        <dbReference type="SAM" id="Coils"/>
    </source>
</evidence>
<dbReference type="PANTHER" id="PTHR32071:SF113">
    <property type="entry name" value="ALGINATE BIOSYNTHESIS TRANSCRIPTIONAL REGULATORY PROTEIN ALGB"/>
    <property type="match status" value="1"/>
</dbReference>
<reference evidence="10 11" key="1">
    <citation type="journal article" date="2011" name="J. Bacteriol.">
        <title>Complete genome sequence and updated annotation of Desulfovibrio alaskensis G20.</title>
        <authorList>
            <person name="Hauser L.J."/>
            <person name="Land M.L."/>
            <person name="Brown S.D."/>
            <person name="Larimer F."/>
            <person name="Keller K.L."/>
            <person name="Rapp-Giles B.J."/>
            <person name="Price M.N."/>
            <person name="Lin M."/>
            <person name="Bruce D.C."/>
            <person name="Detter J.C."/>
            <person name="Tapia R."/>
            <person name="Han C.S."/>
            <person name="Goodwin L.A."/>
            <person name="Cheng J.F."/>
            <person name="Pitluck S."/>
            <person name="Copeland A."/>
            <person name="Lucas S."/>
            <person name="Nolan M."/>
            <person name="Lapidus A.L."/>
            <person name="Palumbo A.V."/>
            <person name="Wall J.D."/>
        </authorList>
    </citation>
    <scope>NUCLEOTIDE SEQUENCE [LARGE SCALE GENOMIC DNA]</scope>
    <source>
        <strain evidence="11">ATCC BAA 1058 / DSM 17464 / G20</strain>
    </source>
</reference>
<dbReference type="Gene3D" id="3.40.50.2300">
    <property type="match status" value="1"/>
</dbReference>
<dbReference type="InterPro" id="IPR025662">
    <property type="entry name" value="Sigma_54_int_dom_ATP-bd_1"/>
</dbReference>
<dbReference type="InterPro" id="IPR001789">
    <property type="entry name" value="Sig_transdc_resp-reg_receiver"/>
</dbReference>
<evidence type="ECO:0000259" key="8">
    <source>
        <dbReference type="PROSITE" id="PS50045"/>
    </source>
</evidence>
<dbReference type="eggNOG" id="COG2204">
    <property type="taxonomic scope" value="Bacteria"/>
</dbReference>
<dbReference type="KEGG" id="dde:Dde_2825"/>
<name>Q30XH6_OLEA2</name>
<dbReference type="CDD" id="cd00156">
    <property type="entry name" value="REC"/>
    <property type="match status" value="1"/>
</dbReference>
<evidence type="ECO:0000256" key="2">
    <source>
        <dbReference type="ARBA" id="ARBA00022840"/>
    </source>
</evidence>
<keyword evidence="7" id="KW-0175">Coiled coil</keyword>
<accession>Q30XH6</accession>
<dbReference type="Pfam" id="PF02954">
    <property type="entry name" value="HTH_8"/>
    <property type="match status" value="1"/>
</dbReference>
<organism evidence="10 11">
    <name type="scientific">Oleidesulfovibrio alaskensis (strain ATCC BAA-1058 / DSM 17464 / G20)</name>
    <name type="common">Desulfovibrio alaskensis</name>
    <dbReference type="NCBI Taxonomy" id="207559"/>
    <lineage>
        <taxon>Bacteria</taxon>
        <taxon>Pseudomonadati</taxon>
        <taxon>Thermodesulfobacteriota</taxon>
        <taxon>Desulfovibrionia</taxon>
        <taxon>Desulfovibrionales</taxon>
        <taxon>Desulfovibrionaceae</taxon>
        <taxon>Oleidesulfovibrio</taxon>
    </lineage>
</organism>
<dbReference type="InterPro" id="IPR002197">
    <property type="entry name" value="HTH_Fis"/>
</dbReference>
<dbReference type="PROSITE" id="PS00675">
    <property type="entry name" value="SIGMA54_INTERACT_1"/>
    <property type="match status" value="1"/>
</dbReference>
<dbReference type="eggNOG" id="COG3829">
    <property type="taxonomic scope" value="Bacteria"/>
</dbReference>
<dbReference type="Proteomes" id="UP000002710">
    <property type="component" value="Chromosome"/>
</dbReference>
<evidence type="ECO:0000313" key="11">
    <source>
        <dbReference type="Proteomes" id="UP000002710"/>
    </source>
</evidence>
<dbReference type="SUPFAM" id="SSF52172">
    <property type="entry name" value="CheY-like"/>
    <property type="match status" value="1"/>
</dbReference>
<dbReference type="HOGENOM" id="CLU_000445_0_6_7"/>
<keyword evidence="2" id="KW-0067">ATP-binding</keyword>
<dbReference type="InterPro" id="IPR058031">
    <property type="entry name" value="AAA_lid_NorR"/>
</dbReference>
<dbReference type="Gene3D" id="1.10.10.60">
    <property type="entry name" value="Homeodomain-like"/>
    <property type="match status" value="1"/>
</dbReference>
<dbReference type="InterPro" id="IPR002078">
    <property type="entry name" value="Sigma_54_int"/>
</dbReference>
<dbReference type="GO" id="GO:0005524">
    <property type="term" value="F:ATP binding"/>
    <property type="evidence" value="ECO:0007669"/>
    <property type="project" value="UniProtKB-KW"/>
</dbReference>
<dbReference type="AlphaFoldDB" id="Q30XH6"/>
<dbReference type="EMBL" id="CP000112">
    <property type="protein sequence ID" value="ABB39620.1"/>
    <property type="molecule type" value="Genomic_DNA"/>
</dbReference>
<keyword evidence="11" id="KW-1185">Reference proteome</keyword>
<dbReference type="SMART" id="SM00382">
    <property type="entry name" value="AAA"/>
    <property type="match status" value="1"/>
</dbReference>
<evidence type="ECO:0000256" key="4">
    <source>
        <dbReference type="ARBA" id="ARBA00023125"/>
    </source>
</evidence>
<proteinExistence type="predicted"/>
<dbReference type="InterPro" id="IPR011006">
    <property type="entry name" value="CheY-like_superfamily"/>
</dbReference>
<dbReference type="InterPro" id="IPR035965">
    <property type="entry name" value="PAS-like_dom_sf"/>
</dbReference>
<evidence type="ECO:0000256" key="1">
    <source>
        <dbReference type="ARBA" id="ARBA00022741"/>
    </source>
</evidence>
<sequence length="589" mass="64103">MAFILVVDDEESICFTFRLFLEQAGYDVQTASSCAGALTVIDGQTPDLIFADIMLGGPSGIDLLREVRHRGLTMPFILITGEPSMETAVEALALGADEYLYKPVDKDKLLLAAERWLRYKYVVDQKQRLEREKDELRRHLETVFNAVPDAIVTVSSGFTVLSVNEACRNILGMDTAAAGGQPCDKALGSAAAECMPLLREAVRAGHIVQRGGVAVQHDRGEIIVDISAVPLACAATATEHSPGTDASGGVMLIVRDVTRLTGLERALAAQHIRRSMIGRSSVMRGVFRLVESLADTDTTVLVTGESGTGKELVADALHHSGARAQGPFVKVNCSALSETLLESELFGHVRGAFTGATKDRTGRIQMAHGGTLFLDEIGDISPSVQLKLLRVLQEKEIERVGEGRPVKVDVRVVAATNKSLRALVARGKFREDLYYRLKVVEVHLPALRERREDIPLLAEHFIEEFNEHFHRRVSGLDSSAQQLLVQYDWPGNVRELRHAVEHAFIMAGGNVIPAAALPAELMQSGRFSAQSAGTGALRHDAPDAAAQGAEWKQRLSAALKETGGNKAKAARLLGISRQTMYRRLRELGM</sequence>
<dbReference type="InterPro" id="IPR009057">
    <property type="entry name" value="Homeodomain-like_sf"/>
</dbReference>
<dbReference type="Gene3D" id="1.10.8.60">
    <property type="match status" value="1"/>
</dbReference>
<dbReference type="Pfam" id="PF08448">
    <property type="entry name" value="PAS_4"/>
    <property type="match status" value="1"/>
</dbReference>
<dbReference type="SUPFAM" id="SSF52540">
    <property type="entry name" value="P-loop containing nucleoside triphosphate hydrolases"/>
    <property type="match status" value="1"/>
</dbReference>
<dbReference type="InterPro" id="IPR025944">
    <property type="entry name" value="Sigma_54_int_dom_CS"/>
</dbReference>
<dbReference type="SMART" id="SM00448">
    <property type="entry name" value="REC"/>
    <property type="match status" value="1"/>
</dbReference>
<dbReference type="PANTHER" id="PTHR32071">
    <property type="entry name" value="TRANSCRIPTIONAL REGULATORY PROTEIN"/>
    <property type="match status" value="1"/>
</dbReference>
<dbReference type="SUPFAM" id="SSF46689">
    <property type="entry name" value="Homeodomain-like"/>
    <property type="match status" value="1"/>
</dbReference>
<dbReference type="GO" id="GO:0006355">
    <property type="term" value="P:regulation of DNA-templated transcription"/>
    <property type="evidence" value="ECO:0007669"/>
    <property type="project" value="InterPro"/>
</dbReference>
<dbReference type="Pfam" id="PF25601">
    <property type="entry name" value="AAA_lid_14"/>
    <property type="match status" value="1"/>
</dbReference>
<dbReference type="STRING" id="207559.Dde_2825"/>
<dbReference type="Pfam" id="PF00158">
    <property type="entry name" value="Sigma54_activat"/>
    <property type="match status" value="1"/>
</dbReference>
<dbReference type="InterPro" id="IPR003593">
    <property type="entry name" value="AAA+_ATPase"/>
</dbReference>
<dbReference type="InterPro" id="IPR027417">
    <property type="entry name" value="P-loop_NTPase"/>
</dbReference>
<evidence type="ECO:0000259" key="9">
    <source>
        <dbReference type="PROSITE" id="PS50110"/>
    </source>
</evidence>
<dbReference type="PROSITE" id="PS00688">
    <property type="entry name" value="SIGMA54_INTERACT_3"/>
    <property type="match status" value="1"/>
</dbReference>
<protein>
    <submittedName>
        <fullName evidence="10">PAS modulated sigma54 specific transcriptional regulator, Fis family</fullName>
    </submittedName>
</protein>
<dbReference type="SUPFAM" id="SSF55785">
    <property type="entry name" value="PYP-like sensor domain (PAS domain)"/>
    <property type="match status" value="1"/>
</dbReference>
<dbReference type="FunFam" id="3.40.50.300:FF:000006">
    <property type="entry name" value="DNA-binding transcriptional regulator NtrC"/>
    <property type="match status" value="1"/>
</dbReference>
<dbReference type="PROSITE" id="PS50110">
    <property type="entry name" value="RESPONSE_REGULATORY"/>
    <property type="match status" value="1"/>
</dbReference>
<feature type="domain" description="Response regulatory" evidence="9">
    <location>
        <begin position="3"/>
        <end position="117"/>
    </location>
</feature>
<dbReference type="Gene3D" id="3.30.450.20">
    <property type="entry name" value="PAS domain"/>
    <property type="match status" value="1"/>
</dbReference>
<gene>
    <name evidence="10" type="ordered locus">Dde_2825</name>
</gene>
<dbReference type="GO" id="GO:0043565">
    <property type="term" value="F:sequence-specific DNA binding"/>
    <property type="evidence" value="ECO:0007669"/>
    <property type="project" value="InterPro"/>
</dbReference>
<feature type="modified residue" description="4-aspartylphosphate" evidence="6">
    <location>
        <position position="52"/>
    </location>
</feature>
<feature type="coiled-coil region" evidence="7">
    <location>
        <begin position="119"/>
        <end position="146"/>
    </location>
</feature>
<dbReference type="PROSITE" id="PS00676">
    <property type="entry name" value="SIGMA54_INTERACT_2"/>
    <property type="match status" value="1"/>
</dbReference>
<dbReference type="PRINTS" id="PR01590">
    <property type="entry name" value="HTHFIS"/>
</dbReference>
<evidence type="ECO:0000256" key="6">
    <source>
        <dbReference type="PROSITE-ProRule" id="PRU00169"/>
    </source>
</evidence>
<keyword evidence="5" id="KW-0804">Transcription</keyword>
<dbReference type="InterPro" id="IPR025943">
    <property type="entry name" value="Sigma_54_int_dom_ATP-bd_2"/>
</dbReference>
<keyword evidence="4" id="KW-0238">DNA-binding</keyword>
<evidence type="ECO:0000256" key="3">
    <source>
        <dbReference type="ARBA" id="ARBA00023015"/>
    </source>
</evidence>
<dbReference type="Pfam" id="PF00072">
    <property type="entry name" value="Response_reg"/>
    <property type="match status" value="1"/>
</dbReference>
<evidence type="ECO:0000256" key="5">
    <source>
        <dbReference type="ARBA" id="ARBA00023163"/>
    </source>
</evidence>
<dbReference type="InterPro" id="IPR013656">
    <property type="entry name" value="PAS_4"/>
</dbReference>
<evidence type="ECO:0000313" key="10">
    <source>
        <dbReference type="EMBL" id="ABB39620.1"/>
    </source>
</evidence>
<keyword evidence="1" id="KW-0547">Nucleotide-binding</keyword>
<dbReference type="PROSITE" id="PS50045">
    <property type="entry name" value="SIGMA54_INTERACT_4"/>
    <property type="match status" value="1"/>
</dbReference>
<dbReference type="RefSeq" id="WP_011368625.1">
    <property type="nucleotide sequence ID" value="NC_007519.1"/>
</dbReference>
<feature type="domain" description="Sigma-54 factor interaction" evidence="8">
    <location>
        <begin position="276"/>
        <end position="505"/>
    </location>
</feature>
<dbReference type="Gene3D" id="3.40.50.300">
    <property type="entry name" value="P-loop containing nucleotide triphosphate hydrolases"/>
    <property type="match status" value="1"/>
</dbReference>
<keyword evidence="6" id="KW-0597">Phosphoprotein</keyword>